<accession>A0A0H3LM33</accession>
<evidence type="ECO:0000313" key="3">
    <source>
        <dbReference type="Proteomes" id="UP000001027"/>
    </source>
</evidence>
<dbReference type="KEGG" id="bbr:BB0490"/>
<evidence type="ECO:0000256" key="1">
    <source>
        <dbReference type="SAM" id="Phobius"/>
    </source>
</evidence>
<reference evidence="3" key="1">
    <citation type="journal article" date="2003" name="Nat. Genet.">
        <title>Comparative analysis of the genome sequences of Bordetella pertussis, Bordetella parapertussis and Bordetella bronchiseptica.</title>
        <authorList>
            <person name="Parkhill J."/>
            <person name="Sebaihia M."/>
            <person name="Preston A."/>
            <person name="Murphy L.D."/>
            <person name="Thomson N.R."/>
            <person name="Harris D.E."/>
            <person name="Holden M.T.G."/>
            <person name="Churcher C.M."/>
            <person name="Bentley S.D."/>
            <person name="Mungall K.L."/>
            <person name="Cerdeno-Tarraga A.-M."/>
            <person name="Temple L."/>
            <person name="James K.D."/>
            <person name="Harris B."/>
            <person name="Quail M.A."/>
            <person name="Achtman M."/>
            <person name="Atkin R."/>
            <person name="Baker S."/>
            <person name="Basham D."/>
            <person name="Bason N."/>
            <person name="Cherevach I."/>
            <person name="Chillingworth T."/>
            <person name="Collins M."/>
            <person name="Cronin A."/>
            <person name="Davis P."/>
            <person name="Doggett J."/>
            <person name="Feltwell T."/>
            <person name="Goble A."/>
            <person name="Hamlin N."/>
            <person name="Hauser H."/>
            <person name="Holroyd S."/>
            <person name="Jagels K."/>
            <person name="Leather S."/>
            <person name="Moule S."/>
            <person name="Norberczak H."/>
            <person name="O'Neil S."/>
            <person name="Ormond D."/>
            <person name="Price C."/>
            <person name="Rabbinowitsch E."/>
            <person name="Rutter S."/>
            <person name="Sanders M."/>
            <person name="Saunders D."/>
            <person name="Seeger K."/>
            <person name="Sharp S."/>
            <person name="Simmonds M."/>
            <person name="Skelton J."/>
            <person name="Squares R."/>
            <person name="Squares S."/>
            <person name="Stevens K."/>
            <person name="Unwin L."/>
            <person name="Whitehead S."/>
            <person name="Barrell B.G."/>
            <person name="Maskell D.J."/>
        </authorList>
    </citation>
    <scope>NUCLEOTIDE SEQUENCE [LARGE SCALE GENOMIC DNA]</scope>
    <source>
        <strain evidence="3">ATCC BAA-588 / NCTC 13252 / RB50</strain>
    </source>
</reference>
<feature type="transmembrane region" description="Helical" evidence="1">
    <location>
        <begin position="6"/>
        <end position="26"/>
    </location>
</feature>
<keyword evidence="1" id="KW-0812">Transmembrane</keyword>
<feature type="transmembrane region" description="Helical" evidence="1">
    <location>
        <begin position="81"/>
        <end position="100"/>
    </location>
</feature>
<keyword evidence="1" id="KW-1133">Transmembrane helix</keyword>
<feature type="transmembrane region" description="Helical" evidence="1">
    <location>
        <begin position="47"/>
        <end position="69"/>
    </location>
</feature>
<protein>
    <submittedName>
        <fullName evidence="2">Membrane protein</fullName>
    </submittedName>
</protein>
<dbReference type="eggNOG" id="ENOG502ZFS2">
    <property type="taxonomic scope" value="Bacteria"/>
</dbReference>
<dbReference type="AlphaFoldDB" id="A0A0H3LM33"/>
<gene>
    <name evidence="2" type="ordered locus">BB0490</name>
</gene>
<evidence type="ECO:0000313" key="2">
    <source>
        <dbReference type="EMBL" id="CAE30990.1"/>
    </source>
</evidence>
<sequence length="148" mass="16677">MAPFYAITLVPVVTLCLAIYRFWACARRLSPEYYRELLRRAPLMRTLDVVAIGMAAFTAYYAAMGWFGFTLPFIDEEPLPPWMNIILSAVTSIACIGIVWTNAPNRFTQPTWGGMRESVVRTLVALRIIEAAEVAHALDIINAREAHK</sequence>
<dbReference type="EMBL" id="BX640438">
    <property type="protein sequence ID" value="CAE30990.1"/>
    <property type="molecule type" value="Genomic_DNA"/>
</dbReference>
<dbReference type="RefSeq" id="WP_010925841.1">
    <property type="nucleotide sequence ID" value="NC_002927.3"/>
</dbReference>
<dbReference type="HOGENOM" id="CLU_140411_0_0_4"/>
<keyword evidence="1" id="KW-0472">Membrane</keyword>
<proteinExistence type="predicted"/>
<organism evidence="2 3">
    <name type="scientific">Bordetella bronchiseptica (strain ATCC BAA-588 / NCTC 13252 / RB50)</name>
    <name type="common">Alcaligenes bronchisepticus</name>
    <dbReference type="NCBI Taxonomy" id="257310"/>
    <lineage>
        <taxon>Bacteria</taxon>
        <taxon>Pseudomonadati</taxon>
        <taxon>Pseudomonadota</taxon>
        <taxon>Betaproteobacteria</taxon>
        <taxon>Burkholderiales</taxon>
        <taxon>Alcaligenaceae</taxon>
        <taxon>Bordetella</taxon>
    </lineage>
</organism>
<dbReference type="Proteomes" id="UP000001027">
    <property type="component" value="Chromosome"/>
</dbReference>
<name>A0A0H3LM33_BORBR</name>